<sequence>MWIPIYDYAANFVEDQGDPKALPVDPERKEWLTERSRCYFKMLQPEVGLKHVNEVLALNPKYFQALLLKGEILYSMWDLERAMLCFVEGRRLRPDNTECIRGVHKIRMALDEISAYRDATTNGKCKKIKSKRSKSAKGRLVSSSPSKSTLKSASKDSSRHLYSSKFSQSSDKSSSGFSFGDEGTNKSPLRRAVTAHGRRKIYKTKVELRKTASTSEAKTTQDSQKANLQSSKSQKSRPKTAVGGQRSKSPIKMTDAKDWLESIKMDEGESPTRSVKSYGSFKLSCGISEDDGSSDDSTGSSLSNSVEDLSQEVKRKPMRKTQSARNYRVALSAKKSKPATCIGPTITHSLEKDKDFLESLKSAKTSYTKKALKIARDLHKFVVERGEYWKNREQFIRYAEQEDDMFK</sequence>
<name>A0A8X7BVI6_9ARAC</name>
<dbReference type="InterPro" id="IPR011990">
    <property type="entry name" value="TPR-like_helical_dom_sf"/>
</dbReference>
<evidence type="ECO:0000313" key="3">
    <source>
        <dbReference type="Proteomes" id="UP000886998"/>
    </source>
</evidence>
<dbReference type="InterPro" id="IPR040111">
    <property type="entry name" value="ODAD4"/>
</dbReference>
<organism evidence="2 3">
    <name type="scientific">Trichonephila inaurata madagascariensis</name>
    <dbReference type="NCBI Taxonomy" id="2747483"/>
    <lineage>
        <taxon>Eukaryota</taxon>
        <taxon>Metazoa</taxon>
        <taxon>Ecdysozoa</taxon>
        <taxon>Arthropoda</taxon>
        <taxon>Chelicerata</taxon>
        <taxon>Arachnida</taxon>
        <taxon>Araneae</taxon>
        <taxon>Araneomorphae</taxon>
        <taxon>Entelegynae</taxon>
        <taxon>Araneoidea</taxon>
        <taxon>Nephilidae</taxon>
        <taxon>Trichonephila</taxon>
        <taxon>Trichonephila inaurata</taxon>
    </lineage>
</organism>
<dbReference type="OrthoDB" id="6435160at2759"/>
<dbReference type="SUPFAM" id="SSF48452">
    <property type="entry name" value="TPR-like"/>
    <property type="match status" value="1"/>
</dbReference>
<proteinExistence type="predicted"/>
<comment type="caution">
    <text evidence="2">The sequence shown here is derived from an EMBL/GenBank/DDBJ whole genome shotgun (WGS) entry which is preliminary data.</text>
</comment>
<protein>
    <submittedName>
        <fullName evidence="2">TPR_REGION domain-containing protein</fullName>
    </submittedName>
</protein>
<evidence type="ECO:0000313" key="2">
    <source>
        <dbReference type="EMBL" id="GFY45465.1"/>
    </source>
</evidence>
<dbReference type="PANTHER" id="PTHR23040:SF2">
    <property type="entry name" value="OUTER DYNEIN ARM-DOCKING COMPLEX SUBUNIT 4"/>
    <property type="match status" value="1"/>
</dbReference>
<keyword evidence="3" id="KW-1185">Reference proteome</keyword>
<dbReference type="EMBL" id="BMAV01004882">
    <property type="protein sequence ID" value="GFY45465.1"/>
    <property type="molecule type" value="Genomic_DNA"/>
</dbReference>
<feature type="compositionally biased region" description="Low complexity" evidence="1">
    <location>
        <begin position="142"/>
        <end position="152"/>
    </location>
</feature>
<dbReference type="AlphaFoldDB" id="A0A8X7BVI6"/>
<reference evidence="2" key="1">
    <citation type="submission" date="2020-08" db="EMBL/GenBank/DDBJ databases">
        <title>Multicomponent nature underlies the extraordinary mechanical properties of spider dragline silk.</title>
        <authorList>
            <person name="Kono N."/>
            <person name="Nakamura H."/>
            <person name="Mori M."/>
            <person name="Yoshida Y."/>
            <person name="Ohtoshi R."/>
            <person name="Malay A.D."/>
            <person name="Moran D.A.P."/>
            <person name="Tomita M."/>
            <person name="Numata K."/>
            <person name="Arakawa K."/>
        </authorList>
    </citation>
    <scope>NUCLEOTIDE SEQUENCE</scope>
</reference>
<dbReference type="Gene3D" id="1.25.40.10">
    <property type="entry name" value="Tetratricopeptide repeat domain"/>
    <property type="match status" value="1"/>
</dbReference>
<feature type="compositionally biased region" description="Low complexity" evidence="1">
    <location>
        <begin position="163"/>
        <end position="181"/>
    </location>
</feature>
<feature type="region of interest" description="Disordered" evidence="1">
    <location>
        <begin position="288"/>
        <end position="324"/>
    </location>
</feature>
<gene>
    <name evidence="2" type="primary">AVEN_242196_1</name>
    <name evidence="2" type="ORF">TNIN_137631</name>
</gene>
<evidence type="ECO:0000256" key="1">
    <source>
        <dbReference type="SAM" id="MobiDB-lite"/>
    </source>
</evidence>
<feature type="compositionally biased region" description="Basic residues" evidence="1">
    <location>
        <begin position="124"/>
        <end position="137"/>
    </location>
</feature>
<feature type="compositionally biased region" description="Polar residues" evidence="1">
    <location>
        <begin position="211"/>
        <end position="233"/>
    </location>
</feature>
<accession>A0A8X7BVI6</accession>
<feature type="compositionally biased region" description="Low complexity" evidence="1">
    <location>
        <begin position="295"/>
        <end position="305"/>
    </location>
</feature>
<dbReference type="PANTHER" id="PTHR23040">
    <property type="match status" value="1"/>
</dbReference>
<feature type="region of interest" description="Disordered" evidence="1">
    <location>
        <begin position="124"/>
        <end position="257"/>
    </location>
</feature>
<dbReference type="Proteomes" id="UP000886998">
    <property type="component" value="Unassembled WGS sequence"/>
</dbReference>